<dbReference type="Pfam" id="PF00528">
    <property type="entry name" value="BPD_transp_1"/>
    <property type="match status" value="1"/>
</dbReference>
<dbReference type="SUPFAM" id="SSF161098">
    <property type="entry name" value="MetI-like"/>
    <property type="match status" value="1"/>
</dbReference>
<evidence type="ECO:0000313" key="9">
    <source>
        <dbReference type="EMBL" id="WZX02533.1"/>
    </source>
</evidence>
<dbReference type="EMBL" id="CP128414">
    <property type="protein sequence ID" value="WZX02533.1"/>
    <property type="molecule type" value="Genomic_DNA"/>
</dbReference>
<feature type="domain" description="ABC transmembrane type-1" evidence="8">
    <location>
        <begin position="1"/>
        <end position="136"/>
    </location>
</feature>
<protein>
    <submittedName>
        <fullName evidence="9">ABC-type amino acid transport system, permease protein</fullName>
    </submittedName>
</protein>
<dbReference type="Gene3D" id="1.10.3720.10">
    <property type="entry name" value="MetI-like"/>
    <property type="match status" value="1"/>
</dbReference>
<sequence length="162" mass="18481">MLIYYGVGYICKDIFEITPFSVGLIVLILNSLARITMILMQNINFLDKGQIEAALSLGMNSKQVFIYITCPQALKRSVPFIMQQLITNIKDSYFFAIIGVAELSWQAQSNMGSTFNPILPFVTISCFYLIIISITNLSNKLLEKKLNYYNQKHNEIFKKSTL</sequence>
<dbReference type="Proteomes" id="UP001483898">
    <property type="component" value="Chromosome"/>
</dbReference>
<evidence type="ECO:0000256" key="1">
    <source>
        <dbReference type="ARBA" id="ARBA00004141"/>
    </source>
</evidence>
<proteinExistence type="inferred from homology"/>
<evidence type="ECO:0000259" key="8">
    <source>
        <dbReference type="PROSITE" id="PS50928"/>
    </source>
</evidence>
<evidence type="ECO:0000313" key="10">
    <source>
        <dbReference type="Proteomes" id="UP001483898"/>
    </source>
</evidence>
<dbReference type="PANTHER" id="PTHR30614:SF20">
    <property type="entry name" value="GLUTAMINE TRANSPORT SYSTEM PERMEASE PROTEIN GLNP"/>
    <property type="match status" value="1"/>
</dbReference>
<evidence type="ECO:0000256" key="3">
    <source>
        <dbReference type="ARBA" id="ARBA00022692"/>
    </source>
</evidence>
<dbReference type="InterPro" id="IPR043429">
    <property type="entry name" value="ArtM/GltK/GlnP/TcyL/YhdX-like"/>
</dbReference>
<dbReference type="InterPro" id="IPR000515">
    <property type="entry name" value="MetI-like"/>
</dbReference>
<evidence type="ECO:0000256" key="6">
    <source>
        <dbReference type="ARBA" id="ARBA00023136"/>
    </source>
</evidence>
<dbReference type="PROSITE" id="PS50928">
    <property type="entry name" value="ABC_TM1"/>
    <property type="match status" value="1"/>
</dbReference>
<evidence type="ECO:0000256" key="5">
    <source>
        <dbReference type="ARBA" id="ARBA00022989"/>
    </source>
</evidence>
<evidence type="ECO:0000256" key="7">
    <source>
        <dbReference type="RuleBase" id="RU363032"/>
    </source>
</evidence>
<name>A0ABZ3CGM7_9MOLU</name>
<keyword evidence="5 7" id="KW-1133">Transmembrane helix</keyword>
<organism evidence="9 10">
    <name type="scientific">Candidatus Phytoplasma asteris</name>
    <dbReference type="NCBI Taxonomy" id="85620"/>
    <lineage>
        <taxon>Bacteria</taxon>
        <taxon>Bacillati</taxon>
        <taxon>Mycoplasmatota</taxon>
        <taxon>Mollicutes</taxon>
        <taxon>Acholeplasmatales</taxon>
        <taxon>Acholeplasmataceae</taxon>
        <taxon>Candidatus Phytoplasma</taxon>
        <taxon>16SrI (Aster yellows group)</taxon>
    </lineage>
</organism>
<dbReference type="RefSeq" id="WP_342386413.1">
    <property type="nucleotide sequence ID" value="NZ_CP128414.1"/>
</dbReference>
<keyword evidence="3 7" id="KW-0812">Transmembrane</keyword>
<keyword evidence="10" id="KW-1185">Reference proteome</keyword>
<evidence type="ECO:0000256" key="2">
    <source>
        <dbReference type="ARBA" id="ARBA00010072"/>
    </source>
</evidence>
<accession>A0ABZ3CGM7</accession>
<feature type="transmembrane region" description="Helical" evidence="7">
    <location>
        <begin position="20"/>
        <end position="40"/>
    </location>
</feature>
<evidence type="ECO:0000256" key="4">
    <source>
        <dbReference type="ARBA" id="ARBA00022970"/>
    </source>
</evidence>
<feature type="transmembrane region" description="Helical" evidence="7">
    <location>
        <begin position="117"/>
        <end position="137"/>
    </location>
</feature>
<comment type="similarity">
    <text evidence="2">Belongs to the binding-protein-dependent transport system permease family. HisMQ subfamily.</text>
</comment>
<dbReference type="CDD" id="cd06261">
    <property type="entry name" value="TM_PBP2"/>
    <property type="match status" value="1"/>
</dbReference>
<dbReference type="PANTHER" id="PTHR30614">
    <property type="entry name" value="MEMBRANE COMPONENT OF AMINO ACID ABC TRANSPORTER"/>
    <property type="match status" value="1"/>
</dbReference>
<keyword evidence="4" id="KW-0029">Amino-acid transport</keyword>
<gene>
    <name evidence="9" type="ORF">QN326_05550</name>
</gene>
<dbReference type="InterPro" id="IPR035906">
    <property type="entry name" value="MetI-like_sf"/>
</dbReference>
<keyword evidence="7" id="KW-0813">Transport</keyword>
<feature type="transmembrane region" description="Helical" evidence="7">
    <location>
        <begin position="85"/>
        <end position="105"/>
    </location>
</feature>
<keyword evidence="6 7" id="KW-0472">Membrane</keyword>
<reference evidence="9" key="1">
    <citation type="submission" date="2023-06" db="EMBL/GenBank/DDBJ databases">
        <title>Complete Genome of Candidatus Phytoplasma asteris M8.</title>
        <authorList>
            <person name="Toth R."/>
            <person name="Ilic A.-M."/>
            <person name="Huettel B."/>
            <person name="Duduk B."/>
            <person name="Kube M."/>
        </authorList>
    </citation>
    <scope>NUCLEOTIDE SEQUENCE [LARGE SCALE GENOMIC DNA]</scope>
    <source>
        <strain evidence="9">M8</strain>
    </source>
</reference>
<comment type="subcellular location">
    <subcellularLocation>
        <location evidence="7">Cell membrane</location>
        <topology evidence="7">Multi-pass membrane protein</topology>
    </subcellularLocation>
    <subcellularLocation>
        <location evidence="1">Membrane</location>
        <topology evidence="1">Multi-pass membrane protein</topology>
    </subcellularLocation>
</comment>